<sequence length="176" mass="19125">MSSKKECRKLWQSLEEPELFVGPQQLSPAASAHICAPPIVTPIADAVNTLATAADAAATTTVAATATIVVTVSAPSPRQHDEDTKLPVTSYYPIEPAGSLLVNDVTLPVTTLTELLLDLGQMNVICEFCEVLYWLDEPITWSTTDRSSFKDPVNQEMLTFHNIALQPHIQNCYSGL</sequence>
<organism evidence="1 2">
    <name type="scientific">Choiromyces venosus 120613-1</name>
    <dbReference type="NCBI Taxonomy" id="1336337"/>
    <lineage>
        <taxon>Eukaryota</taxon>
        <taxon>Fungi</taxon>
        <taxon>Dikarya</taxon>
        <taxon>Ascomycota</taxon>
        <taxon>Pezizomycotina</taxon>
        <taxon>Pezizomycetes</taxon>
        <taxon>Pezizales</taxon>
        <taxon>Tuberaceae</taxon>
        <taxon>Choiromyces</taxon>
    </lineage>
</organism>
<name>A0A3N4K2Z9_9PEZI</name>
<evidence type="ECO:0000313" key="2">
    <source>
        <dbReference type="Proteomes" id="UP000276215"/>
    </source>
</evidence>
<dbReference type="Proteomes" id="UP000276215">
    <property type="component" value="Unassembled WGS sequence"/>
</dbReference>
<gene>
    <name evidence="1" type="ORF">L873DRAFT_1787475</name>
</gene>
<reference evidence="1 2" key="1">
    <citation type="journal article" date="2018" name="Nat. Ecol. Evol.">
        <title>Pezizomycetes genomes reveal the molecular basis of ectomycorrhizal truffle lifestyle.</title>
        <authorList>
            <person name="Murat C."/>
            <person name="Payen T."/>
            <person name="Noel B."/>
            <person name="Kuo A."/>
            <person name="Morin E."/>
            <person name="Chen J."/>
            <person name="Kohler A."/>
            <person name="Krizsan K."/>
            <person name="Balestrini R."/>
            <person name="Da Silva C."/>
            <person name="Montanini B."/>
            <person name="Hainaut M."/>
            <person name="Levati E."/>
            <person name="Barry K.W."/>
            <person name="Belfiori B."/>
            <person name="Cichocki N."/>
            <person name="Clum A."/>
            <person name="Dockter R.B."/>
            <person name="Fauchery L."/>
            <person name="Guy J."/>
            <person name="Iotti M."/>
            <person name="Le Tacon F."/>
            <person name="Lindquist E.A."/>
            <person name="Lipzen A."/>
            <person name="Malagnac F."/>
            <person name="Mello A."/>
            <person name="Molinier V."/>
            <person name="Miyauchi S."/>
            <person name="Poulain J."/>
            <person name="Riccioni C."/>
            <person name="Rubini A."/>
            <person name="Sitrit Y."/>
            <person name="Splivallo R."/>
            <person name="Traeger S."/>
            <person name="Wang M."/>
            <person name="Zifcakova L."/>
            <person name="Wipf D."/>
            <person name="Zambonelli A."/>
            <person name="Paolocci F."/>
            <person name="Nowrousian M."/>
            <person name="Ottonello S."/>
            <person name="Baldrian P."/>
            <person name="Spatafora J.W."/>
            <person name="Henrissat B."/>
            <person name="Nagy L.G."/>
            <person name="Aury J.M."/>
            <person name="Wincker P."/>
            <person name="Grigoriev I.V."/>
            <person name="Bonfante P."/>
            <person name="Martin F.M."/>
        </authorList>
    </citation>
    <scope>NUCLEOTIDE SEQUENCE [LARGE SCALE GENOMIC DNA]</scope>
    <source>
        <strain evidence="1 2">120613-1</strain>
    </source>
</reference>
<proteinExistence type="predicted"/>
<keyword evidence="2" id="KW-1185">Reference proteome</keyword>
<dbReference type="AlphaFoldDB" id="A0A3N4K2Z9"/>
<accession>A0A3N4K2Z9</accession>
<evidence type="ECO:0000313" key="1">
    <source>
        <dbReference type="EMBL" id="RPB02791.1"/>
    </source>
</evidence>
<protein>
    <submittedName>
        <fullName evidence="1">Uncharacterized protein</fullName>
    </submittedName>
</protein>
<dbReference type="EMBL" id="ML120366">
    <property type="protein sequence ID" value="RPB02791.1"/>
    <property type="molecule type" value="Genomic_DNA"/>
</dbReference>